<keyword evidence="17" id="KW-1185">Reference proteome</keyword>
<dbReference type="NCBIfam" id="TIGR01412">
    <property type="entry name" value="tat_substr_1"/>
    <property type="match status" value="1"/>
</dbReference>
<keyword evidence="8" id="KW-0456">Lyase</keyword>
<dbReference type="NCBIfam" id="TIGR01409">
    <property type="entry name" value="TAT_signal_seq"/>
    <property type="match status" value="1"/>
</dbReference>
<keyword evidence="7 13" id="KW-0408">Iron</keyword>
<dbReference type="Pfam" id="PF04261">
    <property type="entry name" value="Dyp_perox_N"/>
    <property type="match status" value="1"/>
</dbReference>
<evidence type="ECO:0000259" key="15">
    <source>
        <dbReference type="Pfam" id="PF20628"/>
    </source>
</evidence>
<keyword evidence="3 13" id="KW-0349">Heme</keyword>
<comment type="similarity">
    <text evidence="9 13">Belongs to the DyP-type peroxidase family.</text>
</comment>
<keyword evidence="5" id="KW-0732">Signal</keyword>
<comment type="caution">
    <text evidence="16">The sequence shown here is derived from an EMBL/GenBank/DDBJ whole genome shotgun (WGS) entry which is preliminary data.</text>
</comment>
<dbReference type="GO" id="GO:0004601">
    <property type="term" value="F:peroxidase activity"/>
    <property type="evidence" value="ECO:0007669"/>
    <property type="project" value="UniProtKB-KW"/>
</dbReference>
<reference evidence="16 17" key="1">
    <citation type="submission" date="2019-02" db="EMBL/GenBank/DDBJ databases">
        <title>Paenibacillus sp. nov., isolated from surface-sterilized tissue of Thalictrum simplex L.</title>
        <authorList>
            <person name="Tuo L."/>
        </authorList>
    </citation>
    <scope>NUCLEOTIDE SEQUENCE [LARGE SCALE GENOMIC DNA]</scope>
    <source>
        <strain evidence="16 17">N2SHLJ1</strain>
    </source>
</reference>
<evidence type="ECO:0000256" key="4">
    <source>
        <dbReference type="ARBA" id="ARBA00022723"/>
    </source>
</evidence>
<dbReference type="PANTHER" id="PTHR30521">
    <property type="entry name" value="DEFERROCHELATASE/PEROXIDASE"/>
    <property type="match status" value="1"/>
</dbReference>
<dbReference type="GO" id="GO:0033212">
    <property type="term" value="P:iron import into cell"/>
    <property type="evidence" value="ECO:0007669"/>
    <property type="project" value="InterPro"/>
</dbReference>
<dbReference type="InterPro" id="IPR048327">
    <property type="entry name" value="Dyp_perox_N"/>
</dbReference>
<dbReference type="RefSeq" id="WP_131013260.1">
    <property type="nucleotide sequence ID" value="NZ_SIRE01000006.1"/>
</dbReference>
<comment type="function">
    <text evidence="13">Involved in the recovery of exogenous heme iron. Extracts iron from heme while preserving the protoporphyrin ring intact.</text>
</comment>
<evidence type="ECO:0000256" key="10">
    <source>
        <dbReference type="ARBA" id="ARBA00033771"/>
    </source>
</evidence>
<dbReference type="AlphaFoldDB" id="A0A4Q9DUT6"/>
<comment type="subcellular location">
    <subcellularLocation>
        <location evidence="1">Cell envelope</location>
    </subcellularLocation>
</comment>
<evidence type="ECO:0000256" key="2">
    <source>
        <dbReference type="ARBA" id="ARBA00022559"/>
    </source>
</evidence>
<protein>
    <recommendedName>
        <fullName evidence="10 13">Deferrochelatase</fullName>
        <ecNumber evidence="13">1.11.1.-</ecNumber>
    </recommendedName>
    <alternativeName>
        <fullName evidence="11 13">Peroxidase EfeB</fullName>
    </alternativeName>
</protein>
<dbReference type="InterPro" id="IPR011008">
    <property type="entry name" value="Dimeric_a/b-barrel"/>
</dbReference>
<dbReference type="OrthoDB" id="9781066at2"/>
<dbReference type="Pfam" id="PF20628">
    <property type="entry name" value="Dyp_perox_C"/>
    <property type="match status" value="1"/>
</dbReference>
<evidence type="ECO:0000256" key="1">
    <source>
        <dbReference type="ARBA" id="ARBA00004196"/>
    </source>
</evidence>
<dbReference type="InterPro" id="IPR006311">
    <property type="entry name" value="TAT_signal"/>
</dbReference>
<dbReference type="Proteomes" id="UP000293142">
    <property type="component" value="Unassembled WGS sequence"/>
</dbReference>
<dbReference type="PANTHER" id="PTHR30521:SF4">
    <property type="entry name" value="DEFERROCHELATASE"/>
    <property type="match status" value="1"/>
</dbReference>
<keyword evidence="4 13" id="KW-0479">Metal-binding</keyword>
<evidence type="ECO:0000256" key="13">
    <source>
        <dbReference type="RuleBase" id="RU365017"/>
    </source>
</evidence>
<dbReference type="GO" id="GO:0030313">
    <property type="term" value="C:cell envelope"/>
    <property type="evidence" value="ECO:0007669"/>
    <property type="project" value="UniProtKB-SubCell"/>
</dbReference>
<gene>
    <name evidence="16" type="primary">efeB</name>
    <name evidence="16" type="ORF">EYB31_09515</name>
</gene>
<feature type="domain" description="Dyp-type peroxidase N-terminal" evidence="14">
    <location>
        <begin position="68"/>
        <end position="221"/>
    </location>
</feature>
<evidence type="ECO:0000256" key="9">
    <source>
        <dbReference type="ARBA" id="ARBA00025737"/>
    </source>
</evidence>
<evidence type="ECO:0000313" key="16">
    <source>
        <dbReference type="EMBL" id="TBL80015.1"/>
    </source>
</evidence>
<sequence length="427" mass="46160">MPEKQPGRTKVSRREVLKMAGVGGLGLLVGSVGVGEVLTRTGMLSSKTASVVTPRQADQHIPFYGDYQAGIVTPSQNFVCFAAFDVTSAKLSDIAEMFRAWTEAAAAMTEGQLIGTVNDKTTMPPSDTGEAAGLTPSKLTITFGVGPSMFDQRFGLAAKRPAALADLPRFAGENLRPEWCGGDIGVQVCADDMQVAFHAVRNLARIARGTAVLRWTQEGFQRTSAASSTAGDTPRNLLGFKDGTGNPDVNDNKLMNDVVWAQAADGAGWMNNGSYMVVRRIRMRIEIWDRTKLGEQENTFGRYRENGAPIGAKNEFDTLKLEEKDASGAFVIPANSHVRLAHGDGSMKILRRSYSYSSGLDSKTGQLDAGLLFIAYQRDPRSQFVPMQQRLAKADALNEYISHLGSALFACFPGVKRGGFIGEQLFS</sequence>
<name>A0A4Q9DUT6_9BACL</name>
<dbReference type="InterPro" id="IPR006314">
    <property type="entry name" value="Dyp_peroxidase"/>
</dbReference>
<evidence type="ECO:0000256" key="7">
    <source>
        <dbReference type="ARBA" id="ARBA00023004"/>
    </source>
</evidence>
<organism evidence="16 17">
    <name type="scientific">Paenibacillus thalictri</name>
    <dbReference type="NCBI Taxonomy" id="2527873"/>
    <lineage>
        <taxon>Bacteria</taxon>
        <taxon>Bacillati</taxon>
        <taxon>Bacillota</taxon>
        <taxon>Bacilli</taxon>
        <taxon>Bacillales</taxon>
        <taxon>Paenibacillaceae</taxon>
        <taxon>Paenibacillus</taxon>
    </lineage>
</organism>
<evidence type="ECO:0000256" key="12">
    <source>
        <dbReference type="ARBA" id="ARBA00048856"/>
    </source>
</evidence>
<dbReference type="GO" id="GO:0005829">
    <property type="term" value="C:cytosol"/>
    <property type="evidence" value="ECO:0007669"/>
    <property type="project" value="TreeGrafter"/>
</dbReference>
<evidence type="ECO:0000256" key="11">
    <source>
        <dbReference type="ARBA" id="ARBA00033775"/>
    </source>
</evidence>
<dbReference type="InterPro" id="IPR006313">
    <property type="entry name" value="EfeB/EfeN"/>
</dbReference>
<dbReference type="NCBIfam" id="TIGR01413">
    <property type="entry name" value="Dyp_perox_fam"/>
    <property type="match status" value="1"/>
</dbReference>
<keyword evidence="2 13" id="KW-0575">Peroxidase</keyword>
<comment type="cofactor">
    <cofactor evidence="13">
        <name>heme b</name>
        <dbReference type="ChEBI" id="CHEBI:60344"/>
    </cofactor>
    <text evidence="13">Binds 1 heme b (iron(II)-protoporphyrin IX) group non-covalently per subunit.</text>
</comment>
<evidence type="ECO:0000256" key="3">
    <source>
        <dbReference type="ARBA" id="ARBA00022617"/>
    </source>
</evidence>
<dbReference type="InterPro" id="IPR048328">
    <property type="entry name" value="Dyp_perox_C"/>
</dbReference>
<proteinExistence type="inferred from homology"/>
<evidence type="ECO:0000256" key="6">
    <source>
        <dbReference type="ARBA" id="ARBA00023002"/>
    </source>
</evidence>
<evidence type="ECO:0000256" key="8">
    <source>
        <dbReference type="ARBA" id="ARBA00023239"/>
    </source>
</evidence>
<dbReference type="InterPro" id="IPR019546">
    <property type="entry name" value="TAT_signal_bac_arc"/>
</dbReference>
<dbReference type="EMBL" id="SIRE01000006">
    <property type="protein sequence ID" value="TBL80015.1"/>
    <property type="molecule type" value="Genomic_DNA"/>
</dbReference>
<accession>A0A4Q9DUT6</accession>
<dbReference type="GO" id="GO:0004325">
    <property type="term" value="F:ferrochelatase activity"/>
    <property type="evidence" value="ECO:0007669"/>
    <property type="project" value="UniProtKB-EC"/>
</dbReference>
<keyword evidence="6 13" id="KW-0560">Oxidoreductase</keyword>
<dbReference type="EC" id="1.11.1.-" evidence="13"/>
<dbReference type="GO" id="GO:0020037">
    <property type="term" value="F:heme binding"/>
    <property type="evidence" value="ECO:0007669"/>
    <property type="project" value="InterPro"/>
</dbReference>
<dbReference type="PROSITE" id="PS51404">
    <property type="entry name" value="DYP_PEROXIDASE"/>
    <property type="match status" value="1"/>
</dbReference>
<comment type="catalytic activity">
    <reaction evidence="12">
        <text>heme b + 2 H(+) = protoporphyrin IX + Fe(2+)</text>
        <dbReference type="Rhea" id="RHEA:22584"/>
        <dbReference type="ChEBI" id="CHEBI:15378"/>
        <dbReference type="ChEBI" id="CHEBI:29033"/>
        <dbReference type="ChEBI" id="CHEBI:57306"/>
        <dbReference type="ChEBI" id="CHEBI:60344"/>
        <dbReference type="EC" id="4.98.1.1"/>
    </reaction>
    <physiologicalReaction direction="left-to-right" evidence="12">
        <dbReference type="Rhea" id="RHEA:22585"/>
    </physiologicalReaction>
</comment>
<dbReference type="PROSITE" id="PS51318">
    <property type="entry name" value="TAT"/>
    <property type="match status" value="1"/>
</dbReference>
<evidence type="ECO:0000313" key="17">
    <source>
        <dbReference type="Proteomes" id="UP000293142"/>
    </source>
</evidence>
<evidence type="ECO:0000259" key="14">
    <source>
        <dbReference type="Pfam" id="PF04261"/>
    </source>
</evidence>
<feature type="domain" description="Dyp-type peroxidase C-terminal" evidence="15">
    <location>
        <begin position="233"/>
        <end position="415"/>
    </location>
</feature>
<evidence type="ECO:0000256" key="5">
    <source>
        <dbReference type="ARBA" id="ARBA00022729"/>
    </source>
</evidence>
<dbReference type="SUPFAM" id="SSF54909">
    <property type="entry name" value="Dimeric alpha+beta barrel"/>
    <property type="match status" value="1"/>
</dbReference>
<dbReference type="GO" id="GO:0046872">
    <property type="term" value="F:metal ion binding"/>
    <property type="evidence" value="ECO:0007669"/>
    <property type="project" value="UniProtKB-KW"/>
</dbReference>